<reference evidence="2" key="1">
    <citation type="journal article" date="2014" name="Genome Biol.">
        <title>Genome analysis of a major urban malaria vector mosquito, Anopheles stephensi.</title>
        <authorList>
            <person name="Jiang X."/>
            <person name="Peery A."/>
            <person name="Hall A.B."/>
            <person name="Sharma A."/>
            <person name="Chen X.G."/>
            <person name="Waterhouse R.M."/>
            <person name="Komissarov A."/>
            <person name="Riehle M.M."/>
            <person name="Shouche Y."/>
            <person name="Sharakhova M.V."/>
            <person name="Lawson D."/>
            <person name="Pakpour N."/>
            <person name="Arensburger P."/>
            <person name="Davidson V.L."/>
            <person name="Eiglmeier K."/>
            <person name="Emrich S."/>
            <person name="George P."/>
            <person name="Kennedy R.C."/>
            <person name="Mane S.P."/>
            <person name="Maslen G."/>
            <person name="Oringanje C."/>
            <person name="Qi Y."/>
            <person name="Settlage R."/>
            <person name="Tojo M."/>
            <person name="Tubio J.M."/>
            <person name="Unger M.F."/>
            <person name="Wang B."/>
            <person name="Vernick K.D."/>
            <person name="Ribeiro J.M."/>
            <person name="James A.A."/>
            <person name="Michel K."/>
            <person name="Riehle M.A."/>
            <person name="Luckhart S."/>
            <person name="Sharakhov I.V."/>
            <person name="Tu Z."/>
        </authorList>
    </citation>
    <scope>NUCLEOTIDE SEQUENCE [LARGE SCALE GENOMIC DNA]</scope>
    <source>
        <strain evidence="2">Indian</strain>
    </source>
</reference>
<dbReference type="PANTHER" id="PTHR47331">
    <property type="entry name" value="PHD-TYPE DOMAIN-CONTAINING PROTEIN"/>
    <property type="match status" value="1"/>
</dbReference>
<dbReference type="VEuPathDB" id="VectorBase:ASTEI11225"/>
<keyword evidence="2" id="KW-1185">Reference proteome</keyword>
<dbReference type="AlphaFoldDB" id="A0A182YRY9"/>
<protein>
    <submittedName>
        <fullName evidence="1">Uncharacterized protein</fullName>
    </submittedName>
</protein>
<proteinExistence type="predicted"/>
<dbReference type="OMA" id="VRCEILM"/>
<reference evidence="1" key="2">
    <citation type="submission" date="2020-05" db="UniProtKB">
        <authorList>
            <consortium name="EnsemblMetazoa"/>
        </authorList>
    </citation>
    <scope>IDENTIFICATION</scope>
    <source>
        <strain evidence="1">Indian</strain>
    </source>
</reference>
<dbReference type="Proteomes" id="UP000076408">
    <property type="component" value="Unassembled WGS sequence"/>
</dbReference>
<sequence>MAGAQNEQSASTLQQTITSVLKEYGFILRKWASNSNNVLNNIADEDLAIRESHDLLAEATVTTLGVTWYPREDVFSYKSLNPLPPPVMNRRKLLSCVAQIFDPLGLVGPVVCKAKLMMQQAWSITDENGKQYEWDKPLPLKLQNACILRNYMP</sequence>
<dbReference type="Pfam" id="PF05380">
    <property type="entry name" value="Peptidase_A17"/>
    <property type="match status" value="1"/>
</dbReference>
<dbReference type="VEuPathDB" id="VectorBase:ASTEI20_044820"/>
<evidence type="ECO:0000313" key="2">
    <source>
        <dbReference type="Proteomes" id="UP000076408"/>
    </source>
</evidence>
<accession>A0A182YRY9</accession>
<evidence type="ECO:0000313" key="1">
    <source>
        <dbReference type="EnsemblMetazoa" id="ASTEI11225-PA"/>
    </source>
</evidence>
<organism evidence="1 2">
    <name type="scientific">Anopheles stephensi</name>
    <name type="common">Indo-Pakistan malaria mosquito</name>
    <dbReference type="NCBI Taxonomy" id="30069"/>
    <lineage>
        <taxon>Eukaryota</taxon>
        <taxon>Metazoa</taxon>
        <taxon>Ecdysozoa</taxon>
        <taxon>Arthropoda</taxon>
        <taxon>Hexapoda</taxon>
        <taxon>Insecta</taxon>
        <taxon>Pterygota</taxon>
        <taxon>Neoptera</taxon>
        <taxon>Endopterygota</taxon>
        <taxon>Diptera</taxon>
        <taxon>Nematocera</taxon>
        <taxon>Culicoidea</taxon>
        <taxon>Culicidae</taxon>
        <taxon>Anophelinae</taxon>
        <taxon>Anopheles</taxon>
    </lineage>
</organism>
<dbReference type="STRING" id="30069.A0A182YRY9"/>
<dbReference type="EnsemblMetazoa" id="ASTEI11225-RA">
    <property type="protein sequence ID" value="ASTEI11225-PA"/>
    <property type="gene ID" value="ASTEI11225"/>
</dbReference>
<dbReference type="VEuPathDB" id="VectorBase:ASTE006794"/>
<name>A0A182YRY9_ANOST</name>
<dbReference type="InterPro" id="IPR008042">
    <property type="entry name" value="Retrotrans_Pao"/>
</dbReference>